<dbReference type="GeneID" id="54583846"/>
<keyword evidence="4" id="KW-1185">Reference proteome</keyword>
<feature type="signal peptide" evidence="1">
    <location>
        <begin position="1"/>
        <end position="19"/>
    </location>
</feature>
<protein>
    <recommendedName>
        <fullName evidence="2">Ubiquitin 3 binding protein But2 C-terminal domain-containing protein</fullName>
    </recommendedName>
</protein>
<accession>A0A6A6HRZ1</accession>
<evidence type="ECO:0000259" key="2">
    <source>
        <dbReference type="Pfam" id="PF09792"/>
    </source>
</evidence>
<dbReference type="Proteomes" id="UP000800094">
    <property type="component" value="Unassembled WGS sequence"/>
</dbReference>
<dbReference type="OrthoDB" id="4657524at2759"/>
<evidence type="ECO:0000256" key="1">
    <source>
        <dbReference type="SAM" id="SignalP"/>
    </source>
</evidence>
<dbReference type="EMBL" id="ML987214">
    <property type="protein sequence ID" value="KAF2240925.1"/>
    <property type="molecule type" value="Genomic_DNA"/>
</dbReference>
<dbReference type="RefSeq" id="XP_033675929.1">
    <property type="nucleotide sequence ID" value="XM_033830516.1"/>
</dbReference>
<dbReference type="Pfam" id="PF09792">
    <property type="entry name" value="But2"/>
    <property type="match status" value="1"/>
</dbReference>
<dbReference type="AlphaFoldDB" id="A0A6A6HRZ1"/>
<reference evidence="3" key="1">
    <citation type="journal article" date="2020" name="Stud. Mycol.">
        <title>101 Dothideomycetes genomes: a test case for predicting lifestyles and emergence of pathogens.</title>
        <authorList>
            <person name="Haridas S."/>
            <person name="Albert R."/>
            <person name="Binder M."/>
            <person name="Bloem J."/>
            <person name="Labutti K."/>
            <person name="Salamov A."/>
            <person name="Andreopoulos B."/>
            <person name="Baker S."/>
            <person name="Barry K."/>
            <person name="Bills G."/>
            <person name="Bluhm B."/>
            <person name="Cannon C."/>
            <person name="Castanera R."/>
            <person name="Culley D."/>
            <person name="Daum C."/>
            <person name="Ezra D."/>
            <person name="Gonzalez J."/>
            <person name="Henrissat B."/>
            <person name="Kuo A."/>
            <person name="Liang C."/>
            <person name="Lipzen A."/>
            <person name="Lutzoni F."/>
            <person name="Magnuson J."/>
            <person name="Mondo S."/>
            <person name="Nolan M."/>
            <person name="Ohm R."/>
            <person name="Pangilinan J."/>
            <person name="Park H.-J."/>
            <person name="Ramirez L."/>
            <person name="Alfaro M."/>
            <person name="Sun H."/>
            <person name="Tritt A."/>
            <person name="Yoshinaga Y."/>
            <person name="Zwiers L.-H."/>
            <person name="Turgeon B."/>
            <person name="Goodwin S."/>
            <person name="Spatafora J."/>
            <person name="Crous P."/>
            <person name="Grigoriev I."/>
        </authorList>
    </citation>
    <scope>NUCLEOTIDE SEQUENCE</scope>
    <source>
        <strain evidence="3">CBS 122368</strain>
    </source>
</reference>
<evidence type="ECO:0000313" key="4">
    <source>
        <dbReference type="Proteomes" id="UP000800094"/>
    </source>
</evidence>
<feature type="domain" description="Ubiquitin 3 binding protein But2 C-terminal" evidence="2">
    <location>
        <begin position="24"/>
        <end position="162"/>
    </location>
</feature>
<proteinExistence type="predicted"/>
<name>A0A6A6HRZ1_9PLEO</name>
<feature type="chain" id="PRO_5025526870" description="Ubiquitin 3 binding protein But2 C-terminal domain-containing protein" evidence="1">
    <location>
        <begin position="20"/>
        <end position="176"/>
    </location>
</feature>
<organism evidence="3 4">
    <name type="scientific">Trematosphaeria pertusa</name>
    <dbReference type="NCBI Taxonomy" id="390896"/>
    <lineage>
        <taxon>Eukaryota</taxon>
        <taxon>Fungi</taxon>
        <taxon>Dikarya</taxon>
        <taxon>Ascomycota</taxon>
        <taxon>Pezizomycotina</taxon>
        <taxon>Dothideomycetes</taxon>
        <taxon>Pleosporomycetidae</taxon>
        <taxon>Pleosporales</taxon>
        <taxon>Massarineae</taxon>
        <taxon>Trematosphaeriaceae</taxon>
        <taxon>Trematosphaeria</taxon>
    </lineage>
</organism>
<dbReference type="InterPro" id="IPR018620">
    <property type="entry name" value="Ubiquitin3-bd_protein_But2_C"/>
</dbReference>
<keyword evidence="1" id="KW-0732">Signal</keyword>
<evidence type="ECO:0000313" key="3">
    <source>
        <dbReference type="EMBL" id="KAF2240925.1"/>
    </source>
</evidence>
<gene>
    <name evidence="3" type="ORF">BU26DRAFT_525484</name>
</gene>
<sequence length="176" mass="20154">MRALALCPLLFGLRSLADTLISRNFPHLIIPVSRLEPDRVFNTQEEFDIERDVWTEMSFDPPVNGATWCAFHFELSLDAPWWLWGYAPYTFNISSITPTMNKDTDTWNNRPQPIELVASIEIFPDGNTTMYGGIFGCKKGEPAQFLLQPSAPEANWGIRWFELDAPLNGITYDMYV</sequence>